<evidence type="ECO:0000256" key="4">
    <source>
        <dbReference type="ARBA" id="ARBA00022695"/>
    </source>
</evidence>
<dbReference type="SUPFAM" id="SSF56672">
    <property type="entry name" value="DNA/RNA polymerases"/>
    <property type="match status" value="1"/>
</dbReference>
<evidence type="ECO:0000256" key="1">
    <source>
        <dbReference type="ARBA" id="ARBA00010879"/>
    </source>
</evidence>
<gene>
    <name evidence="10" type="ORF">N338_02871</name>
</gene>
<reference evidence="10 11" key="1">
    <citation type="submission" date="2014-04" db="EMBL/GenBank/DDBJ databases">
        <title>Genome evolution of avian class.</title>
        <authorList>
            <person name="Zhang G."/>
            <person name="Li C."/>
        </authorList>
    </citation>
    <scope>NUCLEOTIDE SEQUENCE [LARGE SCALE GENOMIC DNA]</scope>
    <source>
        <strain evidence="10">BGI_N338</strain>
    </source>
</reference>
<sequence>WPLPLEKLHALQELVKEQLTTGHIVPSTSPWNSPIFVIKKQTGRCCLLHDLRKINDAMEDMGALQLGLLSPTMIPWNGHLTVIDLKDCFLNIPLHLDDAPKFAFSVPSVNMQALLLRYQSVVLPQGMKNSPTIWQWYVAKVLNPVRTAMPSVLLYHYMDDILVAAKHHKVMEEAVALVTAATNLASLCIAAKKKNQKTPPWNYLGWCIRAQTIVPQPLQMQTDIKNLHDVQKLLRTINWVQPMLGI</sequence>
<name>A0A094KZM2_PODCR</name>
<comment type="similarity">
    <text evidence="1">Belongs to the beta type-B retroviral polymerase family. HERV class-II K(HML-2) pol subfamily.</text>
</comment>
<keyword evidence="11" id="KW-1185">Reference proteome</keyword>
<feature type="non-terminal residue" evidence="10">
    <location>
        <position position="246"/>
    </location>
</feature>
<keyword evidence="8" id="KW-0695">RNA-directed DNA polymerase</keyword>
<proteinExistence type="inferred from homology"/>
<dbReference type="PROSITE" id="PS50878">
    <property type="entry name" value="RT_POL"/>
    <property type="match status" value="1"/>
</dbReference>
<dbReference type="InterPro" id="IPR000477">
    <property type="entry name" value="RT_dom"/>
</dbReference>
<dbReference type="PANTHER" id="PTHR41694:SF3">
    <property type="entry name" value="RNA-DIRECTED DNA POLYMERASE-RELATED"/>
    <property type="match status" value="1"/>
</dbReference>
<keyword evidence="5" id="KW-0540">Nuclease</keyword>
<evidence type="ECO:0000256" key="6">
    <source>
        <dbReference type="ARBA" id="ARBA00022759"/>
    </source>
</evidence>
<keyword evidence="3" id="KW-0808">Transferase</keyword>
<dbReference type="InterPro" id="IPR043128">
    <property type="entry name" value="Rev_trsase/Diguanyl_cyclase"/>
</dbReference>
<dbReference type="Pfam" id="PF00078">
    <property type="entry name" value="RVT_1"/>
    <property type="match status" value="1"/>
</dbReference>
<evidence type="ECO:0000313" key="10">
    <source>
        <dbReference type="EMBL" id="KFZ62657.1"/>
    </source>
</evidence>
<dbReference type="InterPro" id="IPR043502">
    <property type="entry name" value="DNA/RNA_pol_sf"/>
</dbReference>
<dbReference type="PANTHER" id="PTHR41694">
    <property type="entry name" value="ENDOGENOUS RETROVIRUS GROUP K MEMBER POL PROTEIN"/>
    <property type="match status" value="1"/>
</dbReference>
<keyword evidence="6" id="KW-0255">Endonuclease</keyword>
<dbReference type="GO" id="GO:0003964">
    <property type="term" value="F:RNA-directed DNA polymerase activity"/>
    <property type="evidence" value="ECO:0007669"/>
    <property type="project" value="UniProtKB-KW"/>
</dbReference>
<evidence type="ECO:0000256" key="5">
    <source>
        <dbReference type="ARBA" id="ARBA00022722"/>
    </source>
</evidence>
<dbReference type="Proteomes" id="UP000053854">
    <property type="component" value="Unassembled WGS sequence"/>
</dbReference>
<dbReference type="GO" id="GO:0035613">
    <property type="term" value="F:RNA stem-loop binding"/>
    <property type="evidence" value="ECO:0007669"/>
    <property type="project" value="TreeGrafter"/>
</dbReference>
<evidence type="ECO:0000259" key="9">
    <source>
        <dbReference type="PROSITE" id="PS50878"/>
    </source>
</evidence>
<dbReference type="InterPro" id="IPR010661">
    <property type="entry name" value="RVT_thumb"/>
</dbReference>
<dbReference type="AlphaFoldDB" id="A0A094KZM2"/>
<keyword evidence="7" id="KW-0378">Hydrolase</keyword>
<dbReference type="GO" id="GO:0004523">
    <property type="term" value="F:RNA-DNA hybrid ribonuclease activity"/>
    <property type="evidence" value="ECO:0007669"/>
    <property type="project" value="UniProtKB-EC"/>
</dbReference>
<dbReference type="EC" id="3.1.26.4" evidence="2"/>
<protein>
    <recommendedName>
        <fullName evidence="2">ribonuclease H</fullName>
        <ecNumber evidence="2">3.1.26.4</ecNumber>
    </recommendedName>
</protein>
<dbReference type="EMBL" id="KL267744">
    <property type="protein sequence ID" value="KFZ62657.1"/>
    <property type="molecule type" value="Genomic_DNA"/>
</dbReference>
<dbReference type="Gene3D" id="3.30.70.270">
    <property type="match status" value="2"/>
</dbReference>
<evidence type="ECO:0000313" key="11">
    <source>
        <dbReference type="Proteomes" id="UP000053854"/>
    </source>
</evidence>
<evidence type="ECO:0000256" key="3">
    <source>
        <dbReference type="ARBA" id="ARBA00022679"/>
    </source>
</evidence>
<accession>A0A094KZM2</accession>
<evidence type="ECO:0000256" key="8">
    <source>
        <dbReference type="ARBA" id="ARBA00022918"/>
    </source>
</evidence>
<dbReference type="OrthoDB" id="6773263at2759"/>
<dbReference type="Pfam" id="PF06817">
    <property type="entry name" value="RVT_thumb"/>
    <property type="match status" value="1"/>
</dbReference>
<dbReference type="Gene3D" id="3.10.10.10">
    <property type="entry name" value="HIV Type 1 Reverse Transcriptase, subunit A, domain 1"/>
    <property type="match status" value="1"/>
</dbReference>
<evidence type="ECO:0000256" key="7">
    <source>
        <dbReference type="ARBA" id="ARBA00022801"/>
    </source>
</evidence>
<organism evidence="10 11">
    <name type="scientific">Podiceps cristatus</name>
    <name type="common">Great crested grebe</name>
    <dbReference type="NCBI Taxonomy" id="345573"/>
    <lineage>
        <taxon>Eukaryota</taxon>
        <taxon>Metazoa</taxon>
        <taxon>Chordata</taxon>
        <taxon>Craniata</taxon>
        <taxon>Vertebrata</taxon>
        <taxon>Euteleostomi</taxon>
        <taxon>Archelosauria</taxon>
        <taxon>Archosauria</taxon>
        <taxon>Dinosauria</taxon>
        <taxon>Saurischia</taxon>
        <taxon>Theropoda</taxon>
        <taxon>Coelurosauria</taxon>
        <taxon>Aves</taxon>
        <taxon>Neognathae</taxon>
        <taxon>Neoaves</taxon>
        <taxon>Mirandornithes</taxon>
        <taxon>Podicipediformes</taxon>
        <taxon>Podicipedidae</taxon>
        <taxon>Podiceps</taxon>
    </lineage>
</organism>
<feature type="domain" description="Reverse transcriptase" evidence="9">
    <location>
        <begin position="19"/>
        <end position="208"/>
    </location>
</feature>
<feature type="non-terminal residue" evidence="10">
    <location>
        <position position="1"/>
    </location>
</feature>
<keyword evidence="4" id="KW-0548">Nucleotidyltransferase</keyword>
<evidence type="ECO:0000256" key="2">
    <source>
        <dbReference type="ARBA" id="ARBA00012180"/>
    </source>
</evidence>